<dbReference type="Proteomes" id="UP000186559">
    <property type="component" value="Chromosome"/>
</dbReference>
<keyword evidence="2" id="KW-1185">Reference proteome</keyword>
<protein>
    <submittedName>
        <fullName evidence="1">Uncharacterized protein</fullName>
    </submittedName>
</protein>
<evidence type="ECO:0000313" key="2">
    <source>
        <dbReference type="Proteomes" id="UP000186559"/>
    </source>
</evidence>
<reference evidence="1 2" key="1">
    <citation type="submission" date="2016-03" db="EMBL/GenBank/DDBJ databases">
        <title>Deep-sea bacteria in the southern Pacific.</title>
        <authorList>
            <person name="Tang K."/>
        </authorList>
    </citation>
    <scope>NUCLEOTIDE SEQUENCE [LARGE SCALE GENOMIC DNA]</scope>
    <source>
        <strain evidence="1 2">JLT2016</strain>
    </source>
</reference>
<name>A0A1U7DAB4_9RHOB</name>
<gene>
    <name evidence="1" type="ORF">Ga0080559_TMP4199</name>
</gene>
<accession>A0A1U7DAB4</accession>
<proteinExistence type="predicted"/>
<dbReference type="KEGG" id="tpro:Ga0080559_TMP4199"/>
<dbReference type="AlphaFoldDB" id="A0A1U7DAB4"/>
<dbReference type="EMBL" id="CP014796">
    <property type="protein sequence ID" value="APX24995.1"/>
    <property type="molecule type" value="Genomic_DNA"/>
</dbReference>
<evidence type="ECO:0000313" key="1">
    <source>
        <dbReference type="EMBL" id="APX24995.1"/>
    </source>
</evidence>
<organism evidence="1 2">
    <name type="scientific">Salipiger profundus</name>
    <dbReference type="NCBI Taxonomy" id="1229727"/>
    <lineage>
        <taxon>Bacteria</taxon>
        <taxon>Pseudomonadati</taxon>
        <taxon>Pseudomonadota</taxon>
        <taxon>Alphaproteobacteria</taxon>
        <taxon>Rhodobacterales</taxon>
        <taxon>Roseobacteraceae</taxon>
        <taxon>Salipiger</taxon>
    </lineage>
</organism>
<dbReference type="RefSeq" id="WP_256359819.1">
    <property type="nucleotide sequence ID" value="NZ_BMEW01000006.1"/>
</dbReference>
<sequence length="40" mass="4554">METRTTSKIIADAQLDRAQMIRAFFAKIFSFGSHGHPVHH</sequence>